<evidence type="ECO:0000256" key="3">
    <source>
        <dbReference type="ARBA" id="ARBA00022771"/>
    </source>
</evidence>
<accession>A0A4Q9L865</accession>
<dbReference type="SMART" id="SM00355">
    <property type="entry name" value="ZnF_C2H2"/>
    <property type="match status" value="2"/>
</dbReference>
<dbReference type="PANTHER" id="PTHR23057:SF0">
    <property type="entry name" value="JUXTAPOSED WITH ANOTHER ZINC FINGER PROTEIN 1"/>
    <property type="match status" value="1"/>
</dbReference>
<evidence type="ECO:0000259" key="6">
    <source>
        <dbReference type="PROSITE" id="PS50157"/>
    </source>
</evidence>
<dbReference type="AlphaFoldDB" id="A0A4Q9L865"/>
<sequence length="182" mass="21906">MKFGKNSSKHYIYLKRREYEYNLANFELRKHYMTEEQFFMESVLLELEYNLFECDEKDVFEYNFEIYGNQIYLFDEYNPDKIKESVFVDDASGTDENLLPENTKKYKKENKNTISSRRRAKIFRCNNSFCNKKYTSSYGLKYHLIHGHGSKTLKKYVCDETGCVKSFKNPNGLKYHQKFGHK</sequence>
<evidence type="ECO:0000256" key="5">
    <source>
        <dbReference type="PROSITE-ProRule" id="PRU00042"/>
    </source>
</evidence>
<name>A0A4Q9L865_9MICR</name>
<gene>
    <name evidence="7" type="ORF">CWI39_0908p0010</name>
</gene>
<dbReference type="VEuPathDB" id="MicrosporidiaDB:CWI36_0966p0010"/>
<keyword evidence="1" id="KW-0479">Metal-binding</keyword>
<evidence type="ECO:0000256" key="2">
    <source>
        <dbReference type="ARBA" id="ARBA00022737"/>
    </source>
</evidence>
<dbReference type="GO" id="GO:0008270">
    <property type="term" value="F:zinc ion binding"/>
    <property type="evidence" value="ECO:0007669"/>
    <property type="project" value="UniProtKB-KW"/>
</dbReference>
<organism evidence="7 8">
    <name type="scientific">Hamiltosporidium magnivora</name>
    <dbReference type="NCBI Taxonomy" id="148818"/>
    <lineage>
        <taxon>Eukaryota</taxon>
        <taxon>Fungi</taxon>
        <taxon>Fungi incertae sedis</taxon>
        <taxon>Microsporidia</taxon>
        <taxon>Dubosqiidae</taxon>
        <taxon>Hamiltosporidium</taxon>
    </lineage>
</organism>
<dbReference type="PROSITE" id="PS50157">
    <property type="entry name" value="ZINC_FINGER_C2H2_2"/>
    <property type="match status" value="1"/>
</dbReference>
<dbReference type="PANTHER" id="PTHR23057">
    <property type="entry name" value="JUXTAPOSED WITH ANOTHER ZINC FINGER PROTEIN 1"/>
    <property type="match status" value="1"/>
</dbReference>
<dbReference type="Proteomes" id="UP000293045">
    <property type="component" value="Unassembled WGS sequence"/>
</dbReference>
<reference evidence="7 8" key="1">
    <citation type="submission" date="2017-12" db="EMBL/GenBank/DDBJ databases">
        <authorList>
            <person name="Pombert J.-F."/>
            <person name="Haag K.L."/>
            <person name="Ebert D."/>
        </authorList>
    </citation>
    <scope>NUCLEOTIDE SEQUENCE [LARGE SCALE GENOMIC DNA]</scope>
    <source>
        <strain evidence="7">IL-BN-2</strain>
    </source>
</reference>
<dbReference type="VEuPathDB" id="MicrosporidiaDB:CWI39_0908p0010"/>
<dbReference type="GO" id="GO:0005634">
    <property type="term" value="C:nucleus"/>
    <property type="evidence" value="ECO:0007669"/>
    <property type="project" value="TreeGrafter"/>
</dbReference>
<evidence type="ECO:0000313" key="8">
    <source>
        <dbReference type="Proteomes" id="UP000293045"/>
    </source>
</evidence>
<evidence type="ECO:0000256" key="4">
    <source>
        <dbReference type="ARBA" id="ARBA00022833"/>
    </source>
</evidence>
<dbReference type="Pfam" id="PF00096">
    <property type="entry name" value="zf-C2H2"/>
    <property type="match status" value="1"/>
</dbReference>
<feature type="domain" description="C2H2-type" evidence="6">
    <location>
        <begin position="156"/>
        <end position="182"/>
    </location>
</feature>
<comment type="caution">
    <text evidence="7">The sequence shown here is derived from an EMBL/GenBank/DDBJ whole genome shotgun (WGS) entry which is preliminary data.</text>
</comment>
<evidence type="ECO:0000313" key="7">
    <source>
        <dbReference type="EMBL" id="TBU03774.1"/>
    </source>
</evidence>
<keyword evidence="4" id="KW-0862">Zinc</keyword>
<keyword evidence="2" id="KW-0677">Repeat</keyword>
<dbReference type="Gene3D" id="3.30.160.60">
    <property type="entry name" value="Classic Zinc Finger"/>
    <property type="match status" value="1"/>
</dbReference>
<evidence type="ECO:0000256" key="1">
    <source>
        <dbReference type="ARBA" id="ARBA00022723"/>
    </source>
</evidence>
<proteinExistence type="predicted"/>
<dbReference type="InterPro" id="IPR013087">
    <property type="entry name" value="Znf_C2H2_type"/>
</dbReference>
<keyword evidence="3 5" id="KW-0863">Zinc-finger</keyword>
<dbReference type="EMBL" id="PIXR01000908">
    <property type="protein sequence ID" value="TBU03774.1"/>
    <property type="molecule type" value="Genomic_DNA"/>
</dbReference>
<protein>
    <recommendedName>
        <fullName evidence="6">C2H2-type domain-containing protein</fullName>
    </recommendedName>
</protein>
<dbReference type="InterPro" id="IPR051580">
    <property type="entry name" value="ZnF-Chromatin_assoc"/>
</dbReference>
<dbReference type="PROSITE" id="PS00028">
    <property type="entry name" value="ZINC_FINGER_C2H2_1"/>
    <property type="match status" value="1"/>
</dbReference>